<accession>E8MXI5</accession>
<keyword evidence="22" id="KW-1133">Transmembrane helix</keyword>
<dbReference type="SMART" id="SM00304">
    <property type="entry name" value="HAMP"/>
    <property type="match status" value="1"/>
</dbReference>
<proteinExistence type="predicted"/>
<organism evidence="25 26">
    <name type="scientific">Anaerolinea thermophila (strain DSM 14523 / JCM 11388 / NBRC 100420 / UNI-1)</name>
    <dbReference type="NCBI Taxonomy" id="926569"/>
    <lineage>
        <taxon>Bacteria</taxon>
        <taxon>Bacillati</taxon>
        <taxon>Chloroflexota</taxon>
        <taxon>Anaerolineae</taxon>
        <taxon>Anaerolineales</taxon>
        <taxon>Anaerolineaceae</taxon>
        <taxon>Anaerolinea</taxon>
    </lineage>
</organism>
<keyword evidence="10 25" id="KW-0418">Kinase</keyword>
<dbReference type="eggNOG" id="COG2205">
    <property type="taxonomic scope" value="Bacteria"/>
</dbReference>
<keyword evidence="15" id="KW-0902">Two-component regulatory system</keyword>
<dbReference type="CDD" id="cd00075">
    <property type="entry name" value="HATPase"/>
    <property type="match status" value="1"/>
</dbReference>
<feature type="transmembrane region" description="Helical" evidence="22">
    <location>
        <begin position="6"/>
        <end position="26"/>
    </location>
</feature>
<keyword evidence="18 22" id="KW-0472">Membrane</keyword>
<evidence type="ECO:0000256" key="16">
    <source>
        <dbReference type="ARBA" id="ARBA00023016"/>
    </source>
</evidence>
<evidence type="ECO:0000256" key="20">
    <source>
        <dbReference type="ARBA" id="ARBA00040454"/>
    </source>
</evidence>
<keyword evidence="22" id="KW-0812">Transmembrane</keyword>
<dbReference type="SUPFAM" id="SSF47384">
    <property type="entry name" value="Homodimeric domain of signal transducing histidine kinase"/>
    <property type="match status" value="1"/>
</dbReference>
<keyword evidence="14" id="KW-0904">Protein phosphatase</keyword>
<dbReference type="GO" id="GO:0000155">
    <property type="term" value="F:phosphorelay sensor kinase activity"/>
    <property type="evidence" value="ECO:0007669"/>
    <property type="project" value="InterPro"/>
</dbReference>
<evidence type="ECO:0000256" key="3">
    <source>
        <dbReference type="ARBA" id="ARBA00001946"/>
    </source>
</evidence>
<dbReference type="InterPro" id="IPR003661">
    <property type="entry name" value="HisK_dim/P_dom"/>
</dbReference>
<evidence type="ECO:0000256" key="22">
    <source>
        <dbReference type="SAM" id="Phobius"/>
    </source>
</evidence>
<dbReference type="SUPFAM" id="SSF158472">
    <property type="entry name" value="HAMP domain-like"/>
    <property type="match status" value="1"/>
</dbReference>
<evidence type="ECO:0000256" key="21">
    <source>
        <dbReference type="ARBA" id="ARBA00041776"/>
    </source>
</evidence>
<evidence type="ECO:0000313" key="26">
    <source>
        <dbReference type="Proteomes" id="UP000008922"/>
    </source>
</evidence>
<dbReference type="EC" id="2.7.13.3" evidence="5"/>
<feature type="domain" description="HAMP" evidence="24">
    <location>
        <begin position="168"/>
        <end position="220"/>
    </location>
</feature>
<evidence type="ECO:0000256" key="9">
    <source>
        <dbReference type="ARBA" id="ARBA00022741"/>
    </source>
</evidence>
<dbReference type="SUPFAM" id="SSF55874">
    <property type="entry name" value="ATPase domain of HSP90 chaperone/DNA topoisomerase II/histidine kinase"/>
    <property type="match status" value="1"/>
</dbReference>
<dbReference type="InterPro" id="IPR003594">
    <property type="entry name" value="HATPase_dom"/>
</dbReference>
<evidence type="ECO:0000256" key="4">
    <source>
        <dbReference type="ARBA" id="ARBA00004651"/>
    </source>
</evidence>
<comment type="cofactor">
    <cofactor evidence="2">
        <name>Mn(2+)</name>
        <dbReference type="ChEBI" id="CHEBI:29035"/>
    </cofactor>
</comment>
<dbReference type="CDD" id="cd00082">
    <property type="entry name" value="HisKA"/>
    <property type="match status" value="1"/>
</dbReference>
<evidence type="ECO:0000256" key="10">
    <source>
        <dbReference type="ARBA" id="ARBA00022777"/>
    </source>
</evidence>
<dbReference type="InterPro" id="IPR005467">
    <property type="entry name" value="His_kinase_dom"/>
</dbReference>
<dbReference type="PROSITE" id="PS50109">
    <property type="entry name" value="HIS_KIN"/>
    <property type="match status" value="1"/>
</dbReference>
<name>E8MXI5_ANATU</name>
<evidence type="ECO:0000256" key="7">
    <source>
        <dbReference type="ARBA" id="ARBA00022553"/>
    </source>
</evidence>
<evidence type="ECO:0000256" key="2">
    <source>
        <dbReference type="ARBA" id="ARBA00001936"/>
    </source>
</evidence>
<gene>
    <name evidence="25" type="ordered locus">ANT_20400</name>
</gene>
<evidence type="ECO:0000256" key="18">
    <source>
        <dbReference type="ARBA" id="ARBA00023136"/>
    </source>
</evidence>
<evidence type="ECO:0000313" key="25">
    <source>
        <dbReference type="EMBL" id="BAJ64066.1"/>
    </source>
</evidence>
<evidence type="ECO:0000256" key="5">
    <source>
        <dbReference type="ARBA" id="ARBA00012438"/>
    </source>
</evidence>
<evidence type="ECO:0000256" key="14">
    <source>
        <dbReference type="ARBA" id="ARBA00022912"/>
    </source>
</evidence>
<keyword evidence="12" id="KW-0067">ATP-binding</keyword>
<evidence type="ECO:0000259" key="23">
    <source>
        <dbReference type="PROSITE" id="PS50109"/>
    </source>
</evidence>
<keyword evidence="8" id="KW-0808">Transferase</keyword>
<evidence type="ECO:0000259" key="24">
    <source>
        <dbReference type="PROSITE" id="PS50885"/>
    </source>
</evidence>
<dbReference type="GO" id="GO:0005886">
    <property type="term" value="C:plasma membrane"/>
    <property type="evidence" value="ECO:0007669"/>
    <property type="project" value="UniProtKB-SubCell"/>
</dbReference>
<keyword evidence="17" id="KW-0843">Virulence</keyword>
<keyword evidence="13" id="KW-0460">Magnesium</keyword>
<dbReference type="AlphaFoldDB" id="E8MXI5"/>
<evidence type="ECO:0000256" key="19">
    <source>
        <dbReference type="ARBA" id="ARBA00023211"/>
    </source>
</evidence>
<dbReference type="PANTHER" id="PTHR44936">
    <property type="entry name" value="SENSOR PROTEIN CREC"/>
    <property type="match status" value="1"/>
</dbReference>
<keyword evidence="9" id="KW-0547">Nucleotide-binding</keyword>
<keyword evidence="6" id="KW-1003">Cell membrane</keyword>
<dbReference type="eggNOG" id="COG2770">
    <property type="taxonomic scope" value="Bacteria"/>
</dbReference>
<dbReference type="STRING" id="926569.ANT_20400"/>
<dbReference type="InterPro" id="IPR036890">
    <property type="entry name" value="HATPase_C_sf"/>
</dbReference>
<dbReference type="SMART" id="SM00387">
    <property type="entry name" value="HATPase_c"/>
    <property type="match status" value="1"/>
</dbReference>
<keyword evidence="19" id="KW-0464">Manganese</keyword>
<dbReference type="Gene3D" id="1.10.287.130">
    <property type="match status" value="1"/>
</dbReference>
<keyword evidence="16" id="KW-0346">Stress response</keyword>
<dbReference type="GO" id="GO:0004721">
    <property type="term" value="F:phosphoprotein phosphatase activity"/>
    <property type="evidence" value="ECO:0007669"/>
    <property type="project" value="UniProtKB-KW"/>
</dbReference>
<dbReference type="InterPro" id="IPR004358">
    <property type="entry name" value="Sig_transdc_His_kin-like_C"/>
</dbReference>
<dbReference type="InterPro" id="IPR036097">
    <property type="entry name" value="HisK_dim/P_sf"/>
</dbReference>
<evidence type="ECO:0000256" key="12">
    <source>
        <dbReference type="ARBA" id="ARBA00022840"/>
    </source>
</evidence>
<keyword evidence="7" id="KW-0597">Phosphoprotein</keyword>
<evidence type="ECO:0000256" key="6">
    <source>
        <dbReference type="ARBA" id="ARBA00022475"/>
    </source>
</evidence>
<evidence type="ECO:0000256" key="15">
    <source>
        <dbReference type="ARBA" id="ARBA00023012"/>
    </source>
</evidence>
<protein>
    <recommendedName>
        <fullName evidence="20">Signal transduction histidine-protein kinase/phosphatase MprB</fullName>
        <ecNumber evidence="5">2.7.13.3</ecNumber>
    </recommendedName>
    <alternativeName>
        <fullName evidence="21">Mycobacterial persistence regulator B</fullName>
    </alternativeName>
</protein>
<dbReference type="GO" id="GO:0005524">
    <property type="term" value="F:ATP binding"/>
    <property type="evidence" value="ECO:0007669"/>
    <property type="project" value="UniProtKB-KW"/>
</dbReference>
<dbReference type="Pfam" id="PF00672">
    <property type="entry name" value="HAMP"/>
    <property type="match status" value="1"/>
</dbReference>
<comment type="subcellular location">
    <subcellularLocation>
        <location evidence="4">Cell membrane</location>
        <topology evidence="4">Multi-pass membrane protein</topology>
    </subcellularLocation>
</comment>
<keyword evidence="26" id="KW-1185">Reference proteome</keyword>
<evidence type="ECO:0000256" key="13">
    <source>
        <dbReference type="ARBA" id="ARBA00022842"/>
    </source>
</evidence>
<keyword evidence="11" id="KW-0378">Hydrolase</keyword>
<dbReference type="EMBL" id="AP012029">
    <property type="protein sequence ID" value="BAJ64066.1"/>
    <property type="molecule type" value="Genomic_DNA"/>
</dbReference>
<dbReference type="InterPro" id="IPR050980">
    <property type="entry name" value="2C_sensor_his_kinase"/>
</dbReference>
<dbReference type="FunFam" id="3.30.565.10:FF:000023">
    <property type="entry name" value="PAS domain-containing sensor histidine kinase"/>
    <property type="match status" value="1"/>
</dbReference>
<dbReference type="Gene3D" id="6.10.340.10">
    <property type="match status" value="1"/>
</dbReference>
<dbReference type="SMART" id="SM00388">
    <property type="entry name" value="HisKA"/>
    <property type="match status" value="1"/>
</dbReference>
<dbReference type="Proteomes" id="UP000008922">
    <property type="component" value="Chromosome"/>
</dbReference>
<evidence type="ECO:0000256" key="1">
    <source>
        <dbReference type="ARBA" id="ARBA00000085"/>
    </source>
</evidence>
<evidence type="ECO:0000256" key="17">
    <source>
        <dbReference type="ARBA" id="ARBA00023026"/>
    </source>
</evidence>
<dbReference type="KEGG" id="atm:ANT_20400"/>
<sequence length="443" mass="48485">MRVKLLLSYGLVALITALSVILIFQYTSIGELRSFMLRGGMVGVNDLAGALETYYQQNGGWEGVEALLPTGRGMGRMMSSRMRVADTSGRVIADTQGVVGERISLLERTRAVILRDTQNRIIGYLLVEGGVMGGQNSAQLFSRLTQASIWAGIVGGIAALILALFLSNSFLSPLKSLIQASQKMAEGDLSVRVPVKGKDELAVLARTFNHMANSLERAEKNRKAMTADIAHELRTPIAVQRAHLEALQDGIYPLTPENLQPVLDQTEFLARLVEDLRVLALADAGQIPLEFREIAPLDLVRRIYERFRPEADAKSISLQIVDETSGMRLSIQGDERRIEQILNNLMSNALRFTPEGGRITLRVSQQGNMLAFMVEDTGPGISPEDLPFIFERFYRGNRNQSSEGTGLGLAIARQLALAHGGTLEAANRPEGGAKFTLSLPLSR</sequence>
<dbReference type="CDD" id="cd06225">
    <property type="entry name" value="HAMP"/>
    <property type="match status" value="1"/>
</dbReference>
<dbReference type="RefSeq" id="WP_013560436.1">
    <property type="nucleotide sequence ID" value="NC_014960.1"/>
</dbReference>
<feature type="domain" description="Histidine kinase" evidence="23">
    <location>
        <begin position="228"/>
        <end position="443"/>
    </location>
</feature>
<dbReference type="OrthoDB" id="9800372at2"/>
<evidence type="ECO:0000256" key="11">
    <source>
        <dbReference type="ARBA" id="ARBA00022801"/>
    </source>
</evidence>
<comment type="catalytic activity">
    <reaction evidence="1">
        <text>ATP + protein L-histidine = ADP + protein N-phospho-L-histidine.</text>
        <dbReference type="EC" id="2.7.13.3"/>
    </reaction>
</comment>
<dbReference type="InParanoid" id="E8MXI5"/>
<reference evidence="25 26" key="1">
    <citation type="submission" date="2010-12" db="EMBL/GenBank/DDBJ databases">
        <title>Whole genome sequence of Anaerolinea thermophila UNI-1.</title>
        <authorList>
            <person name="Narita-Yamada S."/>
            <person name="Kishi E."/>
            <person name="Watanabe Y."/>
            <person name="Takasaki K."/>
            <person name="Ankai A."/>
            <person name="Oguchi A."/>
            <person name="Fukui S."/>
            <person name="Takahashi M."/>
            <person name="Yashiro I."/>
            <person name="Hosoyama A."/>
            <person name="Sekiguchi Y."/>
            <person name="Hanada S."/>
            <person name="Fujita N."/>
        </authorList>
    </citation>
    <scope>NUCLEOTIDE SEQUENCE [LARGE SCALE GENOMIC DNA]</scope>
    <source>
        <strain evidence="26">DSM 14523 / JCM 11388 / NBRC 100420 / UNI-1</strain>
    </source>
</reference>
<evidence type="ECO:0000256" key="8">
    <source>
        <dbReference type="ARBA" id="ARBA00022679"/>
    </source>
</evidence>
<comment type="cofactor">
    <cofactor evidence="3">
        <name>Mg(2+)</name>
        <dbReference type="ChEBI" id="CHEBI:18420"/>
    </cofactor>
</comment>
<dbReference type="HOGENOM" id="CLU_000445_89_6_0"/>
<dbReference type="Gene3D" id="3.30.565.10">
    <property type="entry name" value="Histidine kinase-like ATPase, C-terminal domain"/>
    <property type="match status" value="1"/>
</dbReference>
<dbReference type="PRINTS" id="PR00344">
    <property type="entry name" value="BCTRLSENSOR"/>
</dbReference>
<dbReference type="Pfam" id="PF02518">
    <property type="entry name" value="HATPase_c"/>
    <property type="match status" value="1"/>
</dbReference>
<dbReference type="InterPro" id="IPR003660">
    <property type="entry name" value="HAMP_dom"/>
</dbReference>
<dbReference type="PROSITE" id="PS50885">
    <property type="entry name" value="HAMP"/>
    <property type="match status" value="1"/>
</dbReference>
<feature type="transmembrane region" description="Helical" evidence="22">
    <location>
        <begin position="149"/>
        <end position="171"/>
    </location>
</feature>
<dbReference type="PANTHER" id="PTHR44936:SF9">
    <property type="entry name" value="SENSOR PROTEIN CREC"/>
    <property type="match status" value="1"/>
</dbReference>
<dbReference type="Pfam" id="PF00512">
    <property type="entry name" value="HisKA"/>
    <property type="match status" value="1"/>
</dbReference>